<comment type="function">
    <text evidence="5">Functions as an E3 ubiquitin ligase.</text>
</comment>
<dbReference type="SMART" id="SM00504">
    <property type="entry name" value="Ubox"/>
    <property type="match status" value="1"/>
</dbReference>
<accession>A0A3L6F056</accession>
<dbReference type="AlphaFoldDB" id="A0A3L6F056"/>
<dbReference type="EMBL" id="NCVQ01000005">
    <property type="protein sequence ID" value="PWZ26684.1"/>
    <property type="molecule type" value="Genomic_DNA"/>
</dbReference>
<protein>
    <recommendedName>
        <fullName evidence="5 6">U-box domain-containing protein</fullName>
        <ecNumber evidence="5">2.3.2.27</ecNumber>
    </recommendedName>
    <alternativeName>
        <fullName evidence="5">RING-type E3 ubiquitin transferase PUB</fullName>
    </alternativeName>
</protein>
<dbReference type="Gene3D" id="1.25.10.10">
    <property type="entry name" value="Leucine-rich Repeat Variant"/>
    <property type="match status" value="1"/>
</dbReference>
<dbReference type="UniPathway" id="UPA00143"/>
<dbReference type="GO" id="GO:0016567">
    <property type="term" value="P:protein ubiquitination"/>
    <property type="evidence" value="ECO:0007669"/>
    <property type="project" value="UniProtKB-UniRule"/>
</dbReference>
<evidence type="ECO:0000256" key="2">
    <source>
        <dbReference type="ARBA" id="ARBA00004906"/>
    </source>
</evidence>
<gene>
    <name evidence="7" type="primary">PUB25</name>
    <name evidence="7" type="ORF">Zm00014a_011212</name>
</gene>
<organism evidence="7 8">
    <name type="scientific">Zea mays</name>
    <name type="common">Maize</name>
    <dbReference type="NCBI Taxonomy" id="4577"/>
    <lineage>
        <taxon>Eukaryota</taxon>
        <taxon>Viridiplantae</taxon>
        <taxon>Streptophyta</taxon>
        <taxon>Embryophyta</taxon>
        <taxon>Tracheophyta</taxon>
        <taxon>Spermatophyta</taxon>
        <taxon>Magnoliopsida</taxon>
        <taxon>Liliopsida</taxon>
        <taxon>Poales</taxon>
        <taxon>Poaceae</taxon>
        <taxon>PACMAD clade</taxon>
        <taxon>Panicoideae</taxon>
        <taxon>Andropogonodae</taxon>
        <taxon>Andropogoneae</taxon>
        <taxon>Tripsacinae</taxon>
        <taxon>Zea</taxon>
    </lineage>
</organism>
<dbReference type="FunFam" id="3.30.40.10:FF:000442">
    <property type="entry name" value="RING-type E3 ubiquitin transferase"/>
    <property type="match status" value="1"/>
</dbReference>
<comment type="catalytic activity">
    <reaction evidence="1 5">
        <text>S-ubiquitinyl-[E2 ubiquitin-conjugating enzyme]-L-cysteine + [acceptor protein]-L-lysine = [E2 ubiquitin-conjugating enzyme]-L-cysteine + N(6)-ubiquitinyl-[acceptor protein]-L-lysine.</text>
        <dbReference type="EC" id="2.3.2.27"/>
    </reaction>
</comment>
<reference evidence="7 8" key="1">
    <citation type="journal article" date="2018" name="Nat. Genet.">
        <title>Extensive intraspecific gene order and gene structural variations between Mo17 and other maize genomes.</title>
        <authorList>
            <person name="Sun S."/>
            <person name="Zhou Y."/>
            <person name="Chen J."/>
            <person name="Shi J."/>
            <person name="Zhao H."/>
            <person name="Zhao H."/>
            <person name="Song W."/>
            <person name="Zhang M."/>
            <person name="Cui Y."/>
            <person name="Dong X."/>
            <person name="Liu H."/>
            <person name="Ma X."/>
            <person name="Jiao Y."/>
            <person name="Wang B."/>
            <person name="Wei X."/>
            <person name="Stein J.C."/>
            <person name="Glaubitz J.C."/>
            <person name="Lu F."/>
            <person name="Yu G."/>
            <person name="Liang C."/>
            <person name="Fengler K."/>
            <person name="Li B."/>
            <person name="Rafalski A."/>
            <person name="Schnable P.S."/>
            <person name="Ware D.H."/>
            <person name="Buckler E.S."/>
            <person name="Lai J."/>
        </authorList>
    </citation>
    <scope>NUCLEOTIDE SEQUENCE [LARGE SCALE GENOMIC DNA]</scope>
    <source>
        <strain evidence="8">cv. Missouri 17</strain>
        <tissue evidence="7">Seedling</tissue>
    </source>
</reference>
<evidence type="ECO:0000256" key="1">
    <source>
        <dbReference type="ARBA" id="ARBA00000900"/>
    </source>
</evidence>
<name>A0A3L6F056_MAIZE</name>
<evidence type="ECO:0000313" key="8">
    <source>
        <dbReference type="Proteomes" id="UP000251960"/>
    </source>
</evidence>
<dbReference type="CDD" id="cd16664">
    <property type="entry name" value="RING-Ubox_PUB"/>
    <property type="match status" value="1"/>
</dbReference>
<dbReference type="Pfam" id="PF04564">
    <property type="entry name" value="U-box"/>
    <property type="match status" value="1"/>
</dbReference>
<dbReference type="Gene3D" id="3.30.40.10">
    <property type="entry name" value="Zinc/RING finger domain, C3HC4 (zinc finger)"/>
    <property type="match status" value="1"/>
</dbReference>
<dbReference type="InterPro" id="IPR003613">
    <property type="entry name" value="Ubox_domain"/>
</dbReference>
<evidence type="ECO:0000256" key="3">
    <source>
        <dbReference type="ARBA" id="ARBA00022679"/>
    </source>
</evidence>
<dbReference type="InterPro" id="IPR013083">
    <property type="entry name" value="Znf_RING/FYVE/PHD"/>
</dbReference>
<dbReference type="PROSITE" id="PS51698">
    <property type="entry name" value="U_BOX"/>
    <property type="match status" value="1"/>
</dbReference>
<dbReference type="InterPro" id="IPR016024">
    <property type="entry name" value="ARM-type_fold"/>
</dbReference>
<dbReference type="SUPFAM" id="SSF48371">
    <property type="entry name" value="ARM repeat"/>
    <property type="match status" value="1"/>
</dbReference>
<dbReference type="EC" id="2.3.2.27" evidence="5"/>
<evidence type="ECO:0000259" key="6">
    <source>
        <dbReference type="PROSITE" id="PS51698"/>
    </source>
</evidence>
<comment type="pathway">
    <text evidence="2 5">Protein modification; protein ubiquitination.</text>
</comment>
<dbReference type="InterPro" id="IPR011989">
    <property type="entry name" value="ARM-like"/>
</dbReference>
<dbReference type="GO" id="GO:0061630">
    <property type="term" value="F:ubiquitin protein ligase activity"/>
    <property type="evidence" value="ECO:0007669"/>
    <property type="project" value="UniProtKB-UniRule"/>
</dbReference>
<evidence type="ECO:0000256" key="5">
    <source>
        <dbReference type="RuleBase" id="RU369093"/>
    </source>
</evidence>
<dbReference type="InterPro" id="IPR058678">
    <property type="entry name" value="ARM_PUB"/>
</dbReference>
<evidence type="ECO:0000313" key="7">
    <source>
        <dbReference type="EMBL" id="PWZ26684.1"/>
    </source>
</evidence>
<dbReference type="Pfam" id="PF25598">
    <property type="entry name" value="ARM_PUB"/>
    <property type="match status" value="1"/>
</dbReference>
<dbReference type="PANTHER" id="PTHR22849:SF112">
    <property type="entry name" value="U-BOX DOMAIN-CONTAINING PROTEIN 26"/>
    <property type="match status" value="1"/>
</dbReference>
<comment type="caution">
    <text evidence="7">The sequence shown here is derived from an EMBL/GenBank/DDBJ whole genome shotgun (WGS) entry which is preliminary data.</text>
</comment>
<dbReference type="Proteomes" id="UP000251960">
    <property type="component" value="Chromosome 4"/>
</dbReference>
<sequence length="413" mass="42579">MPASVPLCLGLDTAGVQVPWYFRCPISLELMRDPVTVSTGQTYDRSSIESWVATGNTSCPVTRAPLADFTLIPNHILRRLIQEWCVAHRSMGVERIPTPKQPADPDLVRSLVAQGPGLPALRRLRALARESDKNRLVMATHETRAALLEAAFGSGSGSGSGAASEELEAEAMAVLALVGLGEAEAVEVVGREERVARLGKVLAGGGSLEERVNAGAVAEAAALASGADARAVLGATEGVMAGLVTLVEEKASARAVRVGIRGLFALCLAKENRPRAVAAGAASALARRVAEGGAGEPERALAALERLCHAEGGRDGVVAGAGGGPAAVTALVRAMSGRAAEHAAGALVAVVGGSEALQVEAVRAGAMGQLLMMVQGGCSERAKRKAQHLLKLLRSAWPTTDCTANSDDFLQNY</sequence>
<dbReference type="SUPFAM" id="SSF57850">
    <property type="entry name" value="RING/U-box"/>
    <property type="match status" value="1"/>
</dbReference>
<dbReference type="InterPro" id="IPR045210">
    <property type="entry name" value="RING-Ubox_PUB"/>
</dbReference>
<dbReference type="PANTHER" id="PTHR22849">
    <property type="entry name" value="WDSAM1 PROTEIN"/>
    <property type="match status" value="1"/>
</dbReference>
<keyword evidence="4 5" id="KW-0833">Ubl conjugation pathway</keyword>
<proteinExistence type="predicted"/>
<dbReference type="InterPro" id="IPR045185">
    <property type="entry name" value="PUB22/23/24-like"/>
</dbReference>
<dbReference type="ExpressionAtlas" id="A0A3L6F056">
    <property type="expression patterns" value="baseline and differential"/>
</dbReference>
<feature type="domain" description="U-box" evidence="6">
    <location>
        <begin position="17"/>
        <end position="91"/>
    </location>
</feature>
<evidence type="ECO:0000256" key="4">
    <source>
        <dbReference type="ARBA" id="ARBA00022786"/>
    </source>
</evidence>
<keyword evidence="3 5" id="KW-0808">Transferase</keyword>